<protein>
    <submittedName>
        <fullName evidence="2">MarR family transcriptional regulator</fullName>
    </submittedName>
</protein>
<evidence type="ECO:0000313" key="2">
    <source>
        <dbReference type="EMBL" id="NMP23257.1"/>
    </source>
</evidence>
<accession>A0A7Y0L5D6</accession>
<name>A0A7Y0L5D6_9FIRM</name>
<dbReference type="GO" id="GO:0003700">
    <property type="term" value="F:DNA-binding transcription factor activity"/>
    <property type="evidence" value="ECO:0007669"/>
    <property type="project" value="InterPro"/>
</dbReference>
<gene>
    <name evidence="2" type="ORF">HIJ39_13005</name>
</gene>
<dbReference type="InterPro" id="IPR000835">
    <property type="entry name" value="HTH_MarR-typ"/>
</dbReference>
<dbReference type="EMBL" id="JABBVZ010000045">
    <property type="protein sequence ID" value="NMP23257.1"/>
    <property type="molecule type" value="Genomic_DNA"/>
</dbReference>
<proteinExistence type="predicted"/>
<dbReference type="PANTHER" id="PTHR33164:SF89">
    <property type="entry name" value="MARR FAMILY REGULATORY PROTEIN"/>
    <property type="match status" value="1"/>
</dbReference>
<evidence type="ECO:0000313" key="3">
    <source>
        <dbReference type="Proteomes" id="UP000533476"/>
    </source>
</evidence>
<dbReference type="InterPro" id="IPR036390">
    <property type="entry name" value="WH_DNA-bd_sf"/>
</dbReference>
<dbReference type="InterPro" id="IPR039422">
    <property type="entry name" value="MarR/SlyA-like"/>
</dbReference>
<dbReference type="RefSeq" id="WP_169100365.1">
    <property type="nucleotide sequence ID" value="NZ_JABBVZ010000045.1"/>
</dbReference>
<dbReference type="SMART" id="SM00347">
    <property type="entry name" value="HTH_MARR"/>
    <property type="match status" value="1"/>
</dbReference>
<dbReference type="AlphaFoldDB" id="A0A7Y0L5D6"/>
<keyword evidence="3" id="KW-1185">Reference proteome</keyword>
<evidence type="ECO:0000259" key="1">
    <source>
        <dbReference type="PROSITE" id="PS50995"/>
    </source>
</evidence>
<dbReference type="Gene3D" id="1.10.10.10">
    <property type="entry name" value="Winged helix-like DNA-binding domain superfamily/Winged helix DNA-binding domain"/>
    <property type="match status" value="1"/>
</dbReference>
<dbReference type="GO" id="GO:0006950">
    <property type="term" value="P:response to stress"/>
    <property type="evidence" value="ECO:0007669"/>
    <property type="project" value="TreeGrafter"/>
</dbReference>
<reference evidence="2 3" key="1">
    <citation type="submission" date="2020-04" db="EMBL/GenBank/DDBJ databases">
        <authorList>
            <person name="Zhang R."/>
            <person name="Schippers A."/>
        </authorList>
    </citation>
    <scope>NUCLEOTIDE SEQUENCE [LARGE SCALE GENOMIC DNA]</scope>
    <source>
        <strain evidence="2 3">DSM 109850</strain>
    </source>
</reference>
<dbReference type="PANTHER" id="PTHR33164">
    <property type="entry name" value="TRANSCRIPTIONAL REGULATOR, MARR FAMILY"/>
    <property type="match status" value="1"/>
</dbReference>
<dbReference type="Proteomes" id="UP000533476">
    <property type="component" value="Unassembled WGS sequence"/>
</dbReference>
<dbReference type="PROSITE" id="PS50995">
    <property type="entry name" value="HTH_MARR_2"/>
    <property type="match status" value="1"/>
</dbReference>
<sequence length="202" mass="22410">MAGERVVIVSGKNAIDEEQAANFRVVSTNLKDVPSSTFSRARAIAATPRALVKEGHRLDQNPEALTKRDFEVLASFRKQLRAFLYFSEEEARRQDLTPQQHQLLLAIQGTPGRAWATVGELSDFLQLKNHSVVGLINRAELMGLVQRQQSVQDHRVTEIHLTAHGREVLDHLSLAHRRELLALSRAIQALSGALEGGAKVVD</sequence>
<dbReference type="SUPFAM" id="SSF46785">
    <property type="entry name" value="Winged helix' DNA-binding domain"/>
    <property type="match status" value="1"/>
</dbReference>
<organism evidence="2 3">
    <name type="scientific">Sulfobacillus harzensis</name>
    <dbReference type="NCBI Taxonomy" id="2729629"/>
    <lineage>
        <taxon>Bacteria</taxon>
        <taxon>Bacillati</taxon>
        <taxon>Bacillota</taxon>
        <taxon>Clostridia</taxon>
        <taxon>Eubacteriales</taxon>
        <taxon>Clostridiales Family XVII. Incertae Sedis</taxon>
        <taxon>Sulfobacillus</taxon>
    </lineage>
</organism>
<comment type="caution">
    <text evidence="2">The sequence shown here is derived from an EMBL/GenBank/DDBJ whole genome shotgun (WGS) entry which is preliminary data.</text>
</comment>
<feature type="domain" description="HTH marR-type" evidence="1">
    <location>
        <begin position="66"/>
        <end position="202"/>
    </location>
</feature>
<dbReference type="Pfam" id="PF12802">
    <property type="entry name" value="MarR_2"/>
    <property type="match status" value="1"/>
</dbReference>
<dbReference type="InterPro" id="IPR036388">
    <property type="entry name" value="WH-like_DNA-bd_sf"/>
</dbReference>